<keyword evidence="3" id="KW-1185">Reference proteome</keyword>
<dbReference type="SMART" id="SM00849">
    <property type="entry name" value="Lactamase_B"/>
    <property type="match status" value="1"/>
</dbReference>
<proteinExistence type="predicted"/>
<gene>
    <name evidence="2" type="ORF">HMPREF0650_0708</name>
</gene>
<dbReference type="Pfam" id="PF12706">
    <property type="entry name" value="Lactamase_B_2"/>
    <property type="match status" value="1"/>
</dbReference>
<dbReference type="PANTHER" id="PTHR47619:SF1">
    <property type="entry name" value="EXODEOXYRIBONUCLEASE WALJ"/>
    <property type="match status" value="1"/>
</dbReference>
<dbReference type="EMBL" id="ADEG01000045">
    <property type="protein sequence ID" value="EFA92245.1"/>
    <property type="molecule type" value="Genomic_DNA"/>
</dbReference>
<dbReference type="InterPro" id="IPR001279">
    <property type="entry name" value="Metallo-B-lactamas"/>
</dbReference>
<dbReference type="InterPro" id="IPR036866">
    <property type="entry name" value="RibonucZ/Hydroxyglut_hydro"/>
</dbReference>
<evidence type="ECO:0000313" key="3">
    <source>
        <dbReference type="Proteomes" id="UP000005283"/>
    </source>
</evidence>
<dbReference type="PANTHER" id="PTHR47619">
    <property type="entry name" value="METALLO-HYDROLASE YYCJ-RELATED"/>
    <property type="match status" value="1"/>
</dbReference>
<comment type="caution">
    <text evidence="2">The sequence shown here is derived from an EMBL/GenBank/DDBJ whole genome shotgun (WGS) entry which is preliminary data.</text>
</comment>
<dbReference type="STRING" id="679190.HMPREF0650_0708"/>
<feature type="domain" description="Metallo-beta-lactamase" evidence="1">
    <location>
        <begin position="28"/>
        <end position="187"/>
    </location>
</feature>
<dbReference type="Gene3D" id="3.60.15.10">
    <property type="entry name" value="Ribonuclease Z/Hydroxyacylglutathione hydrolase-like"/>
    <property type="match status" value="1"/>
</dbReference>
<dbReference type="InterPro" id="IPR052533">
    <property type="entry name" value="WalJ/YycJ-like"/>
</dbReference>
<name>D1W544_9BACT</name>
<accession>D1W544</accession>
<protein>
    <submittedName>
        <fullName evidence="2">Metallo-beta-lactamase domain protein</fullName>
    </submittedName>
</protein>
<dbReference type="Proteomes" id="UP000005283">
    <property type="component" value="Unassembled WGS sequence"/>
</dbReference>
<reference evidence="2 3" key="1">
    <citation type="submission" date="2009-12" db="EMBL/GenBank/DDBJ databases">
        <title>Genome Sequence of Prevotella buccalis ATCC 35310.</title>
        <authorList>
            <person name="Durkin A.S."/>
            <person name="Madupu R."/>
            <person name="Torralba M."/>
            <person name="Methe B."/>
            <person name="Sutton G."/>
            <person name="Strausberg R.L."/>
            <person name="Nelson K.E."/>
        </authorList>
    </citation>
    <scope>NUCLEOTIDE SEQUENCE [LARGE SCALE GENOMIC DNA]</scope>
    <source>
        <strain evidence="2 3">ATCC 35310</strain>
    </source>
</reference>
<evidence type="ECO:0000259" key="1">
    <source>
        <dbReference type="SMART" id="SM00849"/>
    </source>
</evidence>
<dbReference type="AlphaFoldDB" id="D1W544"/>
<dbReference type="SUPFAM" id="SSF56281">
    <property type="entry name" value="Metallo-hydrolase/oxidoreductase"/>
    <property type="match status" value="1"/>
</dbReference>
<dbReference type="eggNOG" id="COG1235">
    <property type="taxonomic scope" value="Bacteria"/>
</dbReference>
<organism evidence="2 3">
    <name type="scientific">Hoylesella buccalis ATCC 35310</name>
    <dbReference type="NCBI Taxonomy" id="679190"/>
    <lineage>
        <taxon>Bacteria</taxon>
        <taxon>Pseudomonadati</taxon>
        <taxon>Bacteroidota</taxon>
        <taxon>Bacteroidia</taxon>
        <taxon>Bacteroidales</taxon>
        <taxon>Prevotellaceae</taxon>
        <taxon>Hoylesella</taxon>
    </lineage>
</organism>
<sequence length="283" mass="31553">MFMSSLLFTFVPNISNMLKFICLGSGSSGNCYCLFTENDGLMIDAGIGIRLLKRSFKEYGLSLSQIHHILVTHDHADHVKSVGAISLDYHLAVYATHLVHAGIERNYCVHKKVAPAYMEVIDKGQPFQLGDFTVTPFGVPHDSSDNVGYKIECGNIVFTLMTDIGHVTDEMRAVISETNYLVIEANHDPKMLMYGPYPQHLKIRISGPNGHLANQDCAQALAENMTERMRHVWLCHLSEENNCPDLAHETVAHILRTKGIEAGTDVLLDVLKRKSPSSLYNLE</sequence>
<evidence type="ECO:0000313" key="2">
    <source>
        <dbReference type="EMBL" id="EFA92245.1"/>
    </source>
</evidence>